<name>A0A3D8GKA6_9BACI</name>
<evidence type="ECO:0000313" key="3">
    <source>
        <dbReference type="Proteomes" id="UP000257144"/>
    </source>
</evidence>
<dbReference type="RefSeq" id="WP_115454134.1">
    <property type="nucleotide sequence ID" value="NZ_QNQT01000019.1"/>
</dbReference>
<feature type="chain" id="PRO_5017534965" evidence="1">
    <location>
        <begin position="22"/>
        <end position="480"/>
    </location>
</feature>
<keyword evidence="1" id="KW-0732">Signal</keyword>
<accession>A0A3D8GKA6</accession>
<comment type="caution">
    <text evidence="2">The sequence shown here is derived from an EMBL/GenBank/DDBJ whole genome shotgun (WGS) entry which is preliminary data.</text>
</comment>
<dbReference type="AlphaFoldDB" id="A0A3D8GKA6"/>
<evidence type="ECO:0000256" key="1">
    <source>
        <dbReference type="SAM" id="SignalP"/>
    </source>
</evidence>
<gene>
    <name evidence="2" type="ORF">DRW41_21900</name>
</gene>
<protein>
    <submittedName>
        <fullName evidence="2">Uncharacterized protein</fullName>
    </submittedName>
</protein>
<keyword evidence="3" id="KW-1185">Reference proteome</keyword>
<reference evidence="2 3" key="1">
    <citation type="submission" date="2018-07" db="EMBL/GenBank/DDBJ databases">
        <title>Bacillus sp. YLB-04 draft genome sequence.</title>
        <authorList>
            <person name="Yu L."/>
            <person name="Tang X."/>
        </authorList>
    </citation>
    <scope>NUCLEOTIDE SEQUENCE [LARGE SCALE GENOMIC DNA]</scope>
    <source>
        <strain evidence="2 3">YLB-04</strain>
    </source>
</reference>
<dbReference type="EMBL" id="QNQT01000019">
    <property type="protein sequence ID" value="RDU34752.1"/>
    <property type="molecule type" value="Genomic_DNA"/>
</dbReference>
<feature type="signal peptide" evidence="1">
    <location>
        <begin position="1"/>
        <end position="21"/>
    </location>
</feature>
<sequence>MAAIFAIAFVLFQSFSIPVLAATIKPWSGNPWTGDSWEGNPWSGNKLKWEGDPWEGQGTKGNSWTGDLTDPGNPWSGTDWSSIPWYLDPWSAEGWTANGWNANGWTADSWAANGWNANGWTADSWAANGWNANGWNGDSWAANGWTANGWTANGWTANGWTSNGWQGNIPVIGGGWSGNSWNVTPNNPGGANKGNVPIPYVIPNNGGFMPYTLPNPPGKNGEGPSKYSGYDWFKFGMKDVGTGSYSLMKEQQINFSNLKKWSPQSKEFYLELLKASYKFSAKDIDLLEVGPAGLDVPKTFLDYKNNLNNANTAYGVGLNKVALGLANPQDAINNFKGTDLATIRGQILTAGQQAFNKAAQFKNLAPLGRLNVVSAAVGAGFSGIDTGRNIWDLHKAKNSAEKLKANSSLNQSSGELLRTVGTGIAMFPGGQVVGGALISSGAALWAGGTLVKHWPTIKNAPGNLANRVKSGLKKLKGFFS</sequence>
<proteinExistence type="predicted"/>
<dbReference type="OrthoDB" id="2450817at2"/>
<evidence type="ECO:0000313" key="2">
    <source>
        <dbReference type="EMBL" id="RDU34752.1"/>
    </source>
</evidence>
<dbReference type="Proteomes" id="UP000257144">
    <property type="component" value="Unassembled WGS sequence"/>
</dbReference>
<organism evidence="2 3">
    <name type="scientific">Neobacillus piezotolerans</name>
    <dbReference type="NCBI Taxonomy" id="2259171"/>
    <lineage>
        <taxon>Bacteria</taxon>
        <taxon>Bacillati</taxon>
        <taxon>Bacillota</taxon>
        <taxon>Bacilli</taxon>
        <taxon>Bacillales</taxon>
        <taxon>Bacillaceae</taxon>
        <taxon>Neobacillus</taxon>
    </lineage>
</organism>